<dbReference type="STRING" id="212602.A0A420HS47"/>
<keyword evidence="1" id="KW-0479">Metal-binding</keyword>
<accession>A0A420HS47</accession>
<keyword evidence="1" id="KW-0862">Zinc</keyword>
<gene>
    <name evidence="3" type="ORF">OnM2_052080</name>
</gene>
<organism evidence="3 4">
    <name type="scientific">Erysiphe neolycopersici</name>
    <dbReference type="NCBI Taxonomy" id="212602"/>
    <lineage>
        <taxon>Eukaryota</taxon>
        <taxon>Fungi</taxon>
        <taxon>Dikarya</taxon>
        <taxon>Ascomycota</taxon>
        <taxon>Pezizomycotina</taxon>
        <taxon>Leotiomycetes</taxon>
        <taxon>Erysiphales</taxon>
        <taxon>Erysiphaceae</taxon>
        <taxon>Erysiphe</taxon>
    </lineage>
</organism>
<reference evidence="3 4" key="1">
    <citation type="journal article" date="2018" name="BMC Genomics">
        <title>Comparative genome analyses reveal sequence features reflecting distinct modes of host-adaptation between dicot and monocot powdery mildew.</title>
        <authorList>
            <person name="Wu Y."/>
            <person name="Ma X."/>
            <person name="Pan Z."/>
            <person name="Kale S.D."/>
            <person name="Song Y."/>
            <person name="King H."/>
            <person name="Zhang Q."/>
            <person name="Presley C."/>
            <person name="Deng X."/>
            <person name="Wei C.I."/>
            <person name="Xiao S."/>
        </authorList>
    </citation>
    <scope>NUCLEOTIDE SEQUENCE [LARGE SCALE GENOMIC DNA]</scope>
    <source>
        <strain evidence="3">UMSG2</strain>
    </source>
</reference>
<proteinExistence type="predicted"/>
<evidence type="ECO:0000256" key="1">
    <source>
        <dbReference type="PROSITE-ProRule" id="PRU00325"/>
    </source>
</evidence>
<feature type="domain" description="SWIM-type" evidence="2">
    <location>
        <begin position="226"/>
        <end position="262"/>
    </location>
</feature>
<comment type="caution">
    <text evidence="3">The sequence shown here is derived from an EMBL/GenBank/DDBJ whole genome shotgun (WGS) entry which is preliminary data.</text>
</comment>
<dbReference type="Proteomes" id="UP000286134">
    <property type="component" value="Unassembled WGS sequence"/>
</dbReference>
<keyword evidence="1" id="KW-0863">Zinc-finger</keyword>
<dbReference type="InterPro" id="IPR007527">
    <property type="entry name" value="Znf_SWIM"/>
</dbReference>
<dbReference type="EMBL" id="MCFK01005287">
    <property type="protein sequence ID" value="RKF60248.1"/>
    <property type="molecule type" value="Genomic_DNA"/>
</dbReference>
<protein>
    <recommendedName>
        <fullName evidence="2">SWIM-type domain-containing protein</fullName>
    </recommendedName>
</protein>
<dbReference type="PROSITE" id="PS50966">
    <property type="entry name" value="ZF_SWIM"/>
    <property type="match status" value="1"/>
</dbReference>
<dbReference type="GO" id="GO:0008270">
    <property type="term" value="F:zinc ion binding"/>
    <property type="evidence" value="ECO:0007669"/>
    <property type="project" value="UniProtKB-KW"/>
</dbReference>
<evidence type="ECO:0000313" key="4">
    <source>
        <dbReference type="Proteomes" id="UP000286134"/>
    </source>
</evidence>
<evidence type="ECO:0000313" key="3">
    <source>
        <dbReference type="EMBL" id="RKF60248.1"/>
    </source>
</evidence>
<dbReference type="AlphaFoldDB" id="A0A420HS47"/>
<keyword evidence="4" id="KW-1185">Reference proteome</keyword>
<dbReference type="OrthoDB" id="2287999at2759"/>
<evidence type="ECO:0000259" key="2">
    <source>
        <dbReference type="PROSITE" id="PS50966"/>
    </source>
</evidence>
<sequence length="354" mass="41218">MNRLDQTRLIVNQPLDETHTKQEYEFVDEQSFLTWFEIEKNRFGWISNGTYPGTRKSMSGSIQSARYNTEWSRVYYNGNHINHQPDSLESWQRRRLSPVLRNWLKDVVAAGINWEAFKVLAIPNQETLDTLNSGRLRSDEAIRISEMLRINSDDFYNFRRSHRKTLAQYDTDCWKSLLLHSDQKKCNEIPTELAMTFVSHTNDPESCDELGKEILVKSLTKENVQYSVLLNEDGLISRCTCDYMSKSLVVCKHMYLAARVLGYTISFDIRETEASCNELLPTPQLSSVEGDPKNILSADFRQVIQRVEDVVDDYNNLEEQDQALCQDALDKLRAVSAIRNRANRQIAWSERQRR</sequence>
<name>A0A420HS47_9PEZI</name>